<dbReference type="PANTHER" id="PTHR30075:SF2">
    <property type="entry name" value="GLYCINE--TRNA LIGASE, CHLOROPLASTIC_MITOCHONDRIAL 2"/>
    <property type="match status" value="1"/>
</dbReference>
<evidence type="ECO:0000256" key="5">
    <source>
        <dbReference type="ARBA" id="ARBA00022598"/>
    </source>
</evidence>
<evidence type="ECO:0000256" key="10">
    <source>
        <dbReference type="ARBA" id="ARBA00047937"/>
    </source>
</evidence>
<organism evidence="12">
    <name type="scientific">anaerobic digester metagenome</name>
    <dbReference type="NCBI Taxonomy" id="1263854"/>
    <lineage>
        <taxon>unclassified sequences</taxon>
        <taxon>metagenomes</taxon>
        <taxon>ecological metagenomes</taxon>
    </lineage>
</organism>
<evidence type="ECO:0000256" key="1">
    <source>
        <dbReference type="ARBA" id="ARBA00004496"/>
    </source>
</evidence>
<gene>
    <name evidence="12" type="primary">glyS</name>
    <name evidence="12" type="ORF">SCFA_640004</name>
</gene>
<dbReference type="PRINTS" id="PR01045">
    <property type="entry name" value="TRNASYNTHGB"/>
</dbReference>
<evidence type="ECO:0000256" key="4">
    <source>
        <dbReference type="ARBA" id="ARBA00022490"/>
    </source>
</evidence>
<feature type="domain" description="DALR anticodon binding" evidence="11">
    <location>
        <begin position="595"/>
        <end position="690"/>
    </location>
</feature>
<reference evidence="12" key="1">
    <citation type="submission" date="2019-03" db="EMBL/GenBank/DDBJ databases">
        <authorList>
            <person name="Hao L."/>
        </authorList>
    </citation>
    <scope>NUCLEOTIDE SEQUENCE</scope>
</reference>
<comment type="subcellular location">
    <subcellularLocation>
        <location evidence="1">Cytoplasm</location>
    </subcellularLocation>
</comment>
<keyword evidence="8" id="KW-0648">Protein biosynthesis</keyword>
<dbReference type="PANTHER" id="PTHR30075">
    <property type="entry name" value="GLYCYL-TRNA SYNTHETASE"/>
    <property type="match status" value="1"/>
</dbReference>
<dbReference type="SUPFAM" id="SSF47323">
    <property type="entry name" value="Anticodon-binding domain of a subclass of class I aminoacyl-tRNA synthetases"/>
    <property type="match status" value="1"/>
</dbReference>
<evidence type="ECO:0000259" key="11">
    <source>
        <dbReference type="Pfam" id="PF05746"/>
    </source>
</evidence>
<protein>
    <recommendedName>
        <fullName evidence="3">glycine--tRNA ligase</fullName>
        <ecNumber evidence="3">6.1.1.14</ecNumber>
    </recommendedName>
</protein>
<proteinExistence type="inferred from homology"/>
<keyword evidence="4" id="KW-0963">Cytoplasm</keyword>
<evidence type="ECO:0000256" key="6">
    <source>
        <dbReference type="ARBA" id="ARBA00022741"/>
    </source>
</evidence>
<name>A0A485MD76_9ZZZZ</name>
<dbReference type="PROSITE" id="PS50861">
    <property type="entry name" value="AA_TRNA_LIGASE_II_GLYAB"/>
    <property type="match status" value="1"/>
</dbReference>
<dbReference type="InterPro" id="IPR008909">
    <property type="entry name" value="DALR_anticod-bd"/>
</dbReference>
<comment type="similarity">
    <text evidence="2">Belongs to the class-II aminoacyl-tRNA synthetase family.</text>
</comment>
<dbReference type="Pfam" id="PF05746">
    <property type="entry name" value="DALR_1"/>
    <property type="match status" value="1"/>
</dbReference>
<dbReference type="NCBIfam" id="TIGR00211">
    <property type="entry name" value="glyS"/>
    <property type="match status" value="1"/>
</dbReference>
<keyword evidence="6" id="KW-0547">Nucleotide-binding</keyword>
<evidence type="ECO:0000256" key="3">
    <source>
        <dbReference type="ARBA" id="ARBA00012829"/>
    </source>
</evidence>
<evidence type="ECO:0000256" key="2">
    <source>
        <dbReference type="ARBA" id="ARBA00008226"/>
    </source>
</evidence>
<evidence type="ECO:0000256" key="7">
    <source>
        <dbReference type="ARBA" id="ARBA00022840"/>
    </source>
</evidence>
<dbReference type="EMBL" id="CAADRN010000366">
    <property type="protein sequence ID" value="VFU19040.1"/>
    <property type="molecule type" value="Genomic_DNA"/>
</dbReference>
<dbReference type="GO" id="GO:0005524">
    <property type="term" value="F:ATP binding"/>
    <property type="evidence" value="ECO:0007669"/>
    <property type="project" value="UniProtKB-KW"/>
</dbReference>
<keyword evidence="5 12" id="KW-0436">Ligase</keyword>
<dbReference type="EC" id="6.1.1.14" evidence="3"/>
<evidence type="ECO:0000256" key="8">
    <source>
        <dbReference type="ARBA" id="ARBA00022917"/>
    </source>
</evidence>
<dbReference type="GO" id="GO:0004814">
    <property type="term" value="F:arginine-tRNA ligase activity"/>
    <property type="evidence" value="ECO:0007669"/>
    <property type="project" value="InterPro"/>
</dbReference>
<dbReference type="AlphaFoldDB" id="A0A485MD76"/>
<evidence type="ECO:0000313" key="12">
    <source>
        <dbReference type="EMBL" id="VFU19040.1"/>
    </source>
</evidence>
<keyword evidence="9 12" id="KW-0030">Aminoacyl-tRNA synthetase</keyword>
<evidence type="ECO:0000256" key="9">
    <source>
        <dbReference type="ARBA" id="ARBA00023146"/>
    </source>
</evidence>
<dbReference type="GO" id="GO:0006426">
    <property type="term" value="P:glycyl-tRNA aminoacylation"/>
    <property type="evidence" value="ECO:0007669"/>
    <property type="project" value="InterPro"/>
</dbReference>
<keyword evidence="7" id="KW-0067">ATP-binding</keyword>
<dbReference type="GO" id="GO:0006420">
    <property type="term" value="P:arginyl-tRNA aminoacylation"/>
    <property type="evidence" value="ECO:0007669"/>
    <property type="project" value="InterPro"/>
</dbReference>
<dbReference type="InterPro" id="IPR015944">
    <property type="entry name" value="Gly-tRNA-synth_bsu"/>
</dbReference>
<dbReference type="InterPro" id="IPR009080">
    <property type="entry name" value="tRNAsynth_Ia_anticodon-bd"/>
</dbReference>
<dbReference type="InterPro" id="IPR006194">
    <property type="entry name" value="Gly-tRNA-synth_heterodimer"/>
</dbReference>
<dbReference type="GO" id="GO:0005829">
    <property type="term" value="C:cytosol"/>
    <property type="evidence" value="ECO:0007669"/>
    <property type="project" value="TreeGrafter"/>
</dbReference>
<dbReference type="HAMAP" id="MF_00255">
    <property type="entry name" value="Gly_tRNA_synth_beta"/>
    <property type="match status" value="1"/>
</dbReference>
<dbReference type="GO" id="GO:0004820">
    <property type="term" value="F:glycine-tRNA ligase activity"/>
    <property type="evidence" value="ECO:0007669"/>
    <property type="project" value="UniProtKB-EC"/>
</dbReference>
<sequence>MTENRTIEQTRSLDYLLEIGVEEMPARFLEPALKELNEKAKAVFTEQRISFKGLKTYGTPRRLTLFVEGLAMNQASLEMEVKGPAVKVAFKADGTPSRAAEGFARGQGVTVAELIKKPVGHVEYVFAVRREAGKPVRDVLPDIAVTLITGLHFPKPMRWGSLEVRFARPIRWLVSLFGSEVVEFEFAGLKAGRTTCGHRFLSKEPIVLAAAGEYFDQMRSNYVMVDPEERKAAIWRQVQEVAASVGGAVEENEDLLSEVNNLVEYPTALVGEFSRGYLRLPKEVLVTPMREHQRYFPVLEPGGGLLPKFIAVKNGAEDHLDIVRAGNEKVLRARLADANFFYEEDLKEPLAEKVPALKKVVFQESLGSIYDKIERLGVLAEFLGKVLNAGEQEMKHARRAAYLAKADLVTNMVYEFPELQGFMGREYAERTGEEKEVALAIYEHYLPRFAGDNLPSSLPGQILSISDKIDNITGCFAIGIQPSGSQDPYALRRQALGICHIILEGQFDISLEHLVEAAYRCFEGKVELKLSLEKVQEDVAEFFKQRLKGIFSDRGFSYDTVDAVLAAGFQNFSDTLLRVQALTYFRQDPAFGDLLTAYIRANNLAKKATASCLDPSLLQESSEEQLYQHLVKVQEQAGVLLEQRNYQALLAAIATLQQPLDHFFNSVMVMVEDEKLRTNRLALLAELAALVQRVADLSIIVNGSK</sequence>
<accession>A0A485MD76</accession>
<dbReference type="Pfam" id="PF02092">
    <property type="entry name" value="tRNA_synt_2f"/>
    <property type="match status" value="1"/>
</dbReference>
<comment type="catalytic activity">
    <reaction evidence="10">
        <text>tRNA(Gly) + glycine + ATP = glycyl-tRNA(Gly) + AMP + diphosphate</text>
        <dbReference type="Rhea" id="RHEA:16013"/>
        <dbReference type="Rhea" id="RHEA-COMP:9664"/>
        <dbReference type="Rhea" id="RHEA-COMP:9683"/>
        <dbReference type="ChEBI" id="CHEBI:30616"/>
        <dbReference type="ChEBI" id="CHEBI:33019"/>
        <dbReference type="ChEBI" id="CHEBI:57305"/>
        <dbReference type="ChEBI" id="CHEBI:78442"/>
        <dbReference type="ChEBI" id="CHEBI:78522"/>
        <dbReference type="ChEBI" id="CHEBI:456215"/>
        <dbReference type="EC" id="6.1.1.14"/>
    </reaction>
</comment>
<dbReference type="SUPFAM" id="SSF109604">
    <property type="entry name" value="HD-domain/PDEase-like"/>
    <property type="match status" value="1"/>
</dbReference>